<dbReference type="EMBL" id="BMKG01000007">
    <property type="protein sequence ID" value="GGB97701.1"/>
    <property type="molecule type" value="Genomic_DNA"/>
</dbReference>
<evidence type="ECO:0000313" key="2">
    <source>
        <dbReference type="EMBL" id="GGB97701.1"/>
    </source>
</evidence>
<dbReference type="RefSeq" id="WP_155469322.1">
    <property type="nucleotide sequence ID" value="NZ_BMKG01000007.1"/>
</dbReference>
<reference evidence="2" key="4">
    <citation type="submission" date="2024-05" db="EMBL/GenBank/DDBJ databases">
        <authorList>
            <person name="Sun Q."/>
            <person name="Zhou Y."/>
        </authorList>
    </citation>
    <scope>NUCLEOTIDE SEQUENCE</scope>
    <source>
        <strain evidence="2">CGMCC 1.15931</strain>
    </source>
</reference>
<name>A0A6I3SS88_9BURK</name>
<evidence type="ECO:0000313" key="3">
    <source>
        <dbReference type="EMBL" id="MTV51978.1"/>
    </source>
</evidence>
<dbReference type="Proteomes" id="UP000430634">
    <property type="component" value="Unassembled WGS sequence"/>
</dbReference>
<reference evidence="2" key="1">
    <citation type="journal article" date="2014" name="Int. J. Syst. Evol. Microbiol.">
        <title>Complete genome of a new Firmicutes species belonging to the dominant human colonic microbiota ('Ruminococcus bicirculans') reveals two chromosomes and a selective capacity to utilize plant glucans.</title>
        <authorList>
            <consortium name="NISC Comparative Sequencing Program"/>
            <person name="Wegmann U."/>
            <person name="Louis P."/>
            <person name="Goesmann A."/>
            <person name="Henrissat B."/>
            <person name="Duncan S.H."/>
            <person name="Flint H.J."/>
        </authorList>
    </citation>
    <scope>NUCLEOTIDE SEQUENCE</scope>
    <source>
        <strain evidence="2">CGMCC 1.15931</strain>
    </source>
</reference>
<reference evidence="3 4" key="3">
    <citation type="submission" date="2019-11" db="EMBL/GenBank/DDBJ databases">
        <title>Type strains purchased from KCTC, JCM and DSMZ.</title>
        <authorList>
            <person name="Lu H."/>
        </authorList>
    </citation>
    <scope>NUCLEOTIDE SEQUENCE [LARGE SCALE GENOMIC DNA]</scope>
    <source>
        <strain evidence="3 4">KCTC 52429</strain>
    </source>
</reference>
<keyword evidence="1" id="KW-0175">Coiled coil</keyword>
<feature type="coiled-coil region" evidence="1">
    <location>
        <begin position="30"/>
        <end position="57"/>
    </location>
</feature>
<proteinExistence type="predicted"/>
<dbReference type="OrthoDB" id="8742807at2"/>
<gene>
    <name evidence="2" type="ORF">GCM10011572_19510</name>
    <name evidence="3" type="ORF">GM672_04435</name>
</gene>
<reference evidence="5" key="2">
    <citation type="journal article" date="2019" name="Int. J. Syst. Evol. Microbiol.">
        <title>The Global Catalogue of Microorganisms (GCM) 10K type strain sequencing project: providing services to taxonomists for standard genome sequencing and annotation.</title>
        <authorList>
            <consortium name="The Broad Institute Genomics Platform"/>
            <consortium name="The Broad Institute Genome Sequencing Center for Infectious Disease"/>
            <person name="Wu L."/>
            <person name="Ma J."/>
        </authorList>
    </citation>
    <scope>NUCLEOTIDE SEQUENCE [LARGE SCALE GENOMIC DNA]</scope>
    <source>
        <strain evidence="5">CGMCC 1.15931</strain>
    </source>
</reference>
<dbReference type="Proteomes" id="UP000622638">
    <property type="component" value="Unassembled WGS sequence"/>
</dbReference>
<comment type="caution">
    <text evidence="3">The sequence shown here is derived from an EMBL/GenBank/DDBJ whole genome shotgun (WGS) entry which is preliminary data.</text>
</comment>
<keyword evidence="5" id="KW-1185">Reference proteome</keyword>
<evidence type="ECO:0000313" key="4">
    <source>
        <dbReference type="Proteomes" id="UP000430634"/>
    </source>
</evidence>
<organism evidence="3 4">
    <name type="scientific">Pseudoduganella buxea</name>
    <dbReference type="NCBI Taxonomy" id="1949069"/>
    <lineage>
        <taxon>Bacteria</taxon>
        <taxon>Pseudomonadati</taxon>
        <taxon>Pseudomonadota</taxon>
        <taxon>Betaproteobacteria</taxon>
        <taxon>Burkholderiales</taxon>
        <taxon>Oxalobacteraceae</taxon>
        <taxon>Telluria group</taxon>
        <taxon>Pseudoduganella</taxon>
    </lineage>
</organism>
<sequence>MPKNKRPAPRKSAPPAEEKEEVLIAALCGLALDLAEQEEAESEADELARKNADFGRTVRRYLAQGKDDILYGAIDLASHEDVGAWQLLRAAVEEAAASVQLRRDNAPVQEIDAFAIPLFVHSKGGLVEAEGFQDEEAYEALLASFRTGGLESERAKIVLVRHAYDAEEAARITYSQLNAMAREAAAALTEKKVSEAPALLRSIAGWQPSGFGPGDEAVELRFLVGFALKRADDPFYRVPEGEAAADAYFAARMERYRQWTEDAAPLVARCLATGERAASLQLNFLYQDLFFGARQQGMAERAMLALMAVLNEALAAHAGPATAVIAPADAGGDMVLRVQLMAGDTLLASGERPFDLGSDLQLEVDDVRDALATLGIDDVLVAERFDAGGRPVNPQRPD</sequence>
<evidence type="ECO:0008006" key="6">
    <source>
        <dbReference type="Google" id="ProtNLM"/>
    </source>
</evidence>
<accession>A0A6I3SS88</accession>
<evidence type="ECO:0000313" key="5">
    <source>
        <dbReference type="Proteomes" id="UP000622638"/>
    </source>
</evidence>
<protein>
    <recommendedName>
        <fullName evidence="6">DUF2863 family protein</fullName>
    </recommendedName>
</protein>
<dbReference type="AlphaFoldDB" id="A0A6I3SS88"/>
<dbReference type="EMBL" id="WNKZ01000007">
    <property type="protein sequence ID" value="MTV51978.1"/>
    <property type="molecule type" value="Genomic_DNA"/>
</dbReference>
<evidence type="ECO:0000256" key="1">
    <source>
        <dbReference type="SAM" id="Coils"/>
    </source>
</evidence>